<dbReference type="EMBL" id="JAWWNJ010000081">
    <property type="protein sequence ID" value="KAK7001938.1"/>
    <property type="molecule type" value="Genomic_DNA"/>
</dbReference>
<evidence type="ECO:0000313" key="2">
    <source>
        <dbReference type="Proteomes" id="UP001362999"/>
    </source>
</evidence>
<gene>
    <name evidence="1" type="ORF">R3P38DRAFT_3216355</name>
</gene>
<dbReference type="Proteomes" id="UP001362999">
    <property type="component" value="Unassembled WGS sequence"/>
</dbReference>
<dbReference type="AlphaFoldDB" id="A0AAW0A7Q5"/>
<comment type="caution">
    <text evidence="1">The sequence shown here is derived from an EMBL/GenBank/DDBJ whole genome shotgun (WGS) entry which is preliminary data.</text>
</comment>
<name>A0AAW0A7Q5_9AGAR</name>
<reference evidence="1 2" key="1">
    <citation type="journal article" date="2024" name="J Genomics">
        <title>Draft genome sequencing and assembly of Favolaschia claudopus CIRM-BRFM 2984 isolated from oak limbs.</title>
        <authorList>
            <person name="Navarro D."/>
            <person name="Drula E."/>
            <person name="Chaduli D."/>
            <person name="Cazenave R."/>
            <person name="Ahrendt S."/>
            <person name="Wang J."/>
            <person name="Lipzen A."/>
            <person name="Daum C."/>
            <person name="Barry K."/>
            <person name="Grigoriev I.V."/>
            <person name="Favel A."/>
            <person name="Rosso M.N."/>
            <person name="Martin F."/>
        </authorList>
    </citation>
    <scope>NUCLEOTIDE SEQUENCE [LARGE SCALE GENOMIC DNA]</scope>
    <source>
        <strain evidence="1 2">CIRM-BRFM 2984</strain>
    </source>
</reference>
<keyword evidence="2" id="KW-1185">Reference proteome</keyword>
<proteinExistence type="predicted"/>
<accession>A0AAW0A7Q5</accession>
<evidence type="ECO:0000313" key="1">
    <source>
        <dbReference type="EMBL" id="KAK7001938.1"/>
    </source>
</evidence>
<sequence>MTISGLDSILERLGNACEASRLEGTKELHGTITGVFLATWKLTTLTSDAWRGFHGPVRRLPSILALFFEGYLKILADDVAPLPSGRPRPSIVPIPVSRLLNLFNPTRRRFLIIFDGGECLMLLVPSHAFPIATPKYPPHSQDIDLILRPSRTGTRAPRRCHPPFSQSTRDTVIWRQQATA</sequence>
<organism evidence="1 2">
    <name type="scientific">Favolaschia claudopus</name>
    <dbReference type="NCBI Taxonomy" id="2862362"/>
    <lineage>
        <taxon>Eukaryota</taxon>
        <taxon>Fungi</taxon>
        <taxon>Dikarya</taxon>
        <taxon>Basidiomycota</taxon>
        <taxon>Agaricomycotina</taxon>
        <taxon>Agaricomycetes</taxon>
        <taxon>Agaricomycetidae</taxon>
        <taxon>Agaricales</taxon>
        <taxon>Marasmiineae</taxon>
        <taxon>Mycenaceae</taxon>
        <taxon>Favolaschia</taxon>
    </lineage>
</organism>
<protein>
    <submittedName>
        <fullName evidence="1">Uncharacterized protein</fullName>
    </submittedName>
</protein>